<feature type="transmembrane region" description="Helical" evidence="12">
    <location>
        <begin position="38"/>
        <end position="59"/>
    </location>
</feature>
<comment type="subcellular location">
    <subcellularLocation>
        <location evidence="1">Cell inner membrane</location>
        <topology evidence="1">Multi-pass membrane protein</topology>
    </subcellularLocation>
    <subcellularLocation>
        <location evidence="12">Cell membrane</location>
        <topology evidence="12">Multi-pass membrane protein</topology>
    </subcellularLocation>
</comment>
<dbReference type="PANTHER" id="PTHR43386:SF2">
    <property type="entry name" value="OLIGOPEPTIDE TRANSPORT SYSTEM PERMEASE PROTEIN OPPC"/>
    <property type="match status" value="1"/>
</dbReference>
<dbReference type="EMBL" id="SJPS01000002">
    <property type="protein sequence ID" value="TWU28300.1"/>
    <property type="molecule type" value="Genomic_DNA"/>
</dbReference>
<keyword evidence="13" id="KW-0175">Coiled coil</keyword>
<name>A0A5C6CUQ2_9BACT</name>
<feature type="transmembrane region" description="Helical" evidence="12">
    <location>
        <begin position="377"/>
        <end position="400"/>
    </location>
</feature>
<dbReference type="PROSITE" id="PS50928">
    <property type="entry name" value="ABC_TM1"/>
    <property type="match status" value="1"/>
</dbReference>
<feature type="domain" description="ABC transmembrane type-1" evidence="14">
    <location>
        <begin position="195"/>
        <end position="400"/>
    </location>
</feature>
<keyword evidence="4" id="KW-0997">Cell inner membrane</keyword>
<dbReference type="OrthoDB" id="9797852at2"/>
<dbReference type="PANTHER" id="PTHR43386">
    <property type="entry name" value="OLIGOPEPTIDE TRANSPORT SYSTEM PERMEASE PROTEIN APPC"/>
    <property type="match status" value="1"/>
</dbReference>
<evidence type="ECO:0000256" key="8">
    <source>
        <dbReference type="ARBA" id="ARBA00022989"/>
    </source>
</evidence>
<comment type="caution">
    <text evidence="15">The sequence shown here is derived from an EMBL/GenBank/DDBJ whole genome shotgun (WGS) entry which is preliminary data.</text>
</comment>
<gene>
    <name evidence="15" type="primary">dppC</name>
    <name evidence="15" type="ORF">Pla144_15870</name>
</gene>
<keyword evidence="9 12" id="KW-0472">Membrane</keyword>
<dbReference type="Proteomes" id="UP000318437">
    <property type="component" value="Unassembled WGS sequence"/>
</dbReference>
<evidence type="ECO:0000256" key="4">
    <source>
        <dbReference type="ARBA" id="ARBA00022519"/>
    </source>
</evidence>
<keyword evidence="8 12" id="KW-1133">Transmembrane helix</keyword>
<evidence type="ECO:0000256" key="13">
    <source>
        <dbReference type="SAM" id="Coils"/>
    </source>
</evidence>
<accession>A0A5C6CUQ2</accession>
<dbReference type="SUPFAM" id="SSF161098">
    <property type="entry name" value="MetI-like"/>
    <property type="match status" value="1"/>
</dbReference>
<dbReference type="InterPro" id="IPR025966">
    <property type="entry name" value="OppC_N"/>
</dbReference>
<feature type="transmembrane region" description="Helical" evidence="12">
    <location>
        <begin position="267"/>
        <end position="285"/>
    </location>
</feature>
<proteinExistence type="inferred from homology"/>
<organism evidence="15 16">
    <name type="scientific">Bythopirellula polymerisocia</name>
    <dbReference type="NCBI Taxonomy" id="2528003"/>
    <lineage>
        <taxon>Bacteria</taxon>
        <taxon>Pseudomonadati</taxon>
        <taxon>Planctomycetota</taxon>
        <taxon>Planctomycetia</taxon>
        <taxon>Pirellulales</taxon>
        <taxon>Lacipirellulaceae</taxon>
        <taxon>Bythopirellula</taxon>
    </lineage>
</organism>
<keyword evidence="5 12" id="KW-0812">Transmembrane</keyword>
<evidence type="ECO:0000256" key="6">
    <source>
        <dbReference type="ARBA" id="ARBA00022856"/>
    </source>
</evidence>
<dbReference type="Gene3D" id="1.10.3720.10">
    <property type="entry name" value="MetI-like"/>
    <property type="match status" value="1"/>
</dbReference>
<feature type="transmembrane region" description="Helical" evidence="12">
    <location>
        <begin position="316"/>
        <end position="335"/>
    </location>
</feature>
<dbReference type="GO" id="GO:0015031">
    <property type="term" value="P:protein transport"/>
    <property type="evidence" value="ECO:0007669"/>
    <property type="project" value="UniProtKB-KW"/>
</dbReference>
<dbReference type="InterPro" id="IPR035906">
    <property type="entry name" value="MetI-like_sf"/>
</dbReference>
<dbReference type="CDD" id="cd06261">
    <property type="entry name" value="TM_PBP2"/>
    <property type="match status" value="1"/>
</dbReference>
<evidence type="ECO:0000256" key="7">
    <source>
        <dbReference type="ARBA" id="ARBA00022927"/>
    </source>
</evidence>
<dbReference type="Pfam" id="PF00528">
    <property type="entry name" value="BPD_transp_1"/>
    <property type="match status" value="1"/>
</dbReference>
<evidence type="ECO:0000256" key="5">
    <source>
        <dbReference type="ARBA" id="ARBA00022692"/>
    </source>
</evidence>
<dbReference type="InterPro" id="IPR000515">
    <property type="entry name" value="MetI-like"/>
</dbReference>
<keyword evidence="16" id="KW-1185">Reference proteome</keyword>
<dbReference type="AlphaFoldDB" id="A0A5C6CUQ2"/>
<keyword evidence="2 12" id="KW-0813">Transport</keyword>
<evidence type="ECO:0000256" key="2">
    <source>
        <dbReference type="ARBA" id="ARBA00022448"/>
    </source>
</evidence>
<keyword evidence="3" id="KW-1003">Cell membrane</keyword>
<dbReference type="RefSeq" id="WP_146449609.1">
    <property type="nucleotide sequence ID" value="NZ_SJPS01000002.1"/>
</dbReference>
<evidence type="ECO:0000256" key="10">
    <source>
        <dbReference type="ARBA" id="ARBA00024202"/>
    </source>
</evidence>
<evidence type="ECO:0000259" key="14">
    <source>
        <dbReference type="PROSITE" id="PS50928"/>
    </source>
</evidence>
<comment type="similarity">
    <text evidence="10">Belongs to the binding-protein-dependent transport system permease family. OppBC subfamily.</text>
</comment>
<evidence type="ECO:0000256" key="9">
    <source>
        <dbReference type="ARBA" id="ARBA00023136"/>
    </source>
</evidence>
<feature type="transmembrane region" description="Helical" evidence="12">
    <location>
        <begin position="237"/>
        <end position="255"/>
    </location>
</feature>
<evidence type="ECO:0000256" key="11">
    <source>
        <dbReference type="ARBA" id="ARBA00072251"/>
    </source>
</evidence>
<sequence length="414" mass="46233">MPEIQTAKIGETAVAPQAANMGMSLSQDAWRRLRKNRVAMLSMGTLIAICVLAFLTPLLPLQAPDHAQTELQYEEPTATPLWVANRPLDTDEIARTPELVEKMEKELAALKKRYEQAQTSQDELANVRKELRRKEAEIQDTIHAPFRKLGYPPMGLLSRSMVRARFALFGNWSVNSLCGRDLLGRDLLSRLFWGARISLIVGLVATIVSLVIGVNYGAISGYCGGWIDDAMMRFVDVLYSVPFIFVVIFLLTILGEESIADELAYWGINRITVFFLVVGAIYWLTMSRVVRGQVISLKHELFVESARSLGASQSRIVFLHLLPNLMSVVLVYLTLTIPRVMLFEAFLSFLGLGVEPPEVSWGLLANEGIKVISPVKIYWWLILFPSLALGTTLLALNFLGDGVRDALDPRLRDA</sequence>
<dbReference type="GO" id="GO:0015833">
    <property type="term" value="P:peptide transport"/>
    <property type="evidence" value="ECO:0007669"/>
    <property type="project" value="UniProtKB-KW"/>
</dbReference>
<evidence type="ECO:0000256" key="12">
    <source>
        <dbReference type="RuleBase" id="RU363032"/>
    </source>
</evidence>
<keyword evidence="6" id="KW-0571">Peptide transport</keyword>
<dbReference type="GO" id="GO:0055085">
    <property type="term" value="P:transmembrane transport"/>
    <property type="evidence" value="ECO:0007669"/>
    <property type="project" value="InterPro"/>
</dbReference>
<feature type="coiled-coil region" evidence="13">
    <location>
        <begin position="93"/>
        <end position="144"/>
    </location>
</feature>
<evidence type="ECO:0000256" key="3">
    <source>
        <dbReference type="ARBA" id="ARBA00022475"/>
    </source>
</evidence>
<evidence type="ECO:0000313" key="16">
    <source>
        <dbReference type="Proteomes" id="UP000318437"/>
    </source>
</evidence>
<feature type="transmembrane region" description="Helical" evidence="12">
    <location>
        <begin position="191"/>
        <end position="216"/>
    </location>
</feature>
<keyword evidence="7" id="KW-0653">Protein transport</keyword>
<protein>
    <recommendedName>
        <fullName evidence="11">Oligopeptide transport system permease protein OppC</fullName>
    </recommendedName>
</protein>
<dbReference type="InterPro" id="IPR050366">
    <property type="entry name" value="BP-dependent_transpt_permease"/>
</dbReference>
<reference evidence="15 16" key="1">
    <citation type="submission" date="2019-02" db="EMBL/GenBank/DDBJ databases">
        <title>Deep-cultivation of Planctomycetes and their phenomic and genomic characterization uncovers novel biology.</title>
        <authorList>
            <person name="Wiegand S."/>
            <person name="Jogler M."/>
            <person name="Boedeker C."/>
            <person name="Pinto D."/>
            <person name="Vollmers J."/>
            <person name="Rivas-Marin E."/>
            <person name="Kohn T."/>
            <person name="Peeters S.H."/>
            <person name="Heuer A."/>
            <person name="Rast P."/>
            <person name="Oberbeckmann S."/>
            <person name="Bunk B."/>
            <person name="Jeske O."/>
            <person name="Meyerdierks A."/>
            <person name="Storesund J.E."/>
            <person name="Kallscheuer N."/>
            <person name="Luecker S."/>
            <person name="Lage O.M."/>
            <person name="Pohl T."/>
            <person name="Merkel B.J."/>
            <person name="Hornburger P."/>
            <person name="Mueller R.-W."/>
            <person name="Bruemmer F."/>
            <person name="Labrenz M."/>
            <person name="Spormann A.M."/>
            <person name="Op Den Camp H."/>
            <person name="Overmann J."/>
            <person name="Amann R."/>
            <person name="Jetten M.S.M."/>
            <person name="Mascher T."/>
            <person name="Medema M.H."/>
            <person name="Devos D.P."/>
            <person name="Kaster A.-K."/>
            <person name="Ovreas L."/>
            <person name="Rohde M."/>
            <person name="Galperin M.Y."/>
            <person name="Jogler C."/>
        </authorList>
    </citation>
    <scope>NUCLEOTIDE SEQUENCE [LARGE SCALE GENOMIC DNA]</scope>
    <source>
        <strain evidence="15 16">Pla144</strain>
    </source>
</reference>
<evidence type="ECO:0000256" key="1">
    <source>
        <dbReference type="ARBA" id="ARBA00004429"/>
    </source>
</evidence>
<dbReference type="GO" id="GO:0005886">
    <property type="term" value="C:plasma membrane"/>
    <property type="evidence" value="ECO:0007669"/>
    <property type="project" value="UniProtKB-SubCell"/>
</dbReference>
<evidence type="ECO:0000313" key="15">
    <source>
        <dbReference type="EMBL" id="TWU28300.1"/>
    </source>
</evidence>
<dbReference type="Pfam" id="PF12911">
    <property type="entry name" value="OppC_N"/>
    <property type="match status" value="1"/>
</dbReference>